<accession>A0A8X6V6D3</accession>
<sequence length="81" mass="9056">MASNWKNRKRLKEAGVTRHLDGTHNPKVLWIDKGVPSLLENETLGVSRQTDQLIGTSAHTPPGPRSRLLKWAHYTLALMGC</sequence>
<keyword evidence="2" id="KW-1185">Reference proteome</keyword>
<organism evidence="1 2">
    <name type="scientific">Trichonephila clavipes</name>
    <name type="common">Golden silk orbweaver</name>
    <name type="synonym">Nephila clavipes</name>
    <dbReference type="NCBI Taxonomy" id="2585209"/>
    <lineage>
        <taxon>Eukaryota</taxon>
        <taxon>Metazoa</taxon>
        <taxon>Ecdysozoa</taxon>
        <taxon>Arthropoda</taxon>
        <taxon>Chelicerata</taxon>
        <taxon>Arachnida</taxon>
        <taxon>Araneae</taxon>
        <taxon>Araneomorphae</taxon>
        <taxon>Entelegynae</taxon>
        <taxon>Araneoidea</taxon>
        <taxon>Nephilidae</taxon>
        <taxon>Trichonephila</taxon>
    </lineage>
</organism>
<evidence type="ECO:0000313" key="2">
    <source>
        <dbReference type="Proteomes" id="UP000887159"/>
    </source>
</evidence>
<evidence type="ECO:0000313" key="1">
    <source>
        <dbReference type="EMBL" id="GFY06532.1"/>
    </source>
</evidence>
<dbReference type="EMBL" id="BMAU01021261">
    <property type="protein sequence ID" value="GFY06532.1"/>
    <property type="molecule type" value="Genomic_DNA"/>
</dbReference>
<comment type="caution">
    <text evidence="1">The sequence shown here is derived from an EMBL/GenBank/DDBJ whole genome shotgun (WGS) entry which is preliminary data.</text>
</comment>
<dbReference type="AlphaFoldDB" id="A0A8X6V6D3"/>
<name>A0A8X6V6D3_TRICX</name>
<proteinExistence type="predicted"/>
<protein>
    <submittedName>
        <fullName evidence="1">Uncharacterized protein</fullName>
    </submittedName>
</protein>
<reference evidence="1" key="1">
    <citation type="submission" date="2020-08" db="EMBL/GenBank/DDBJ databases">
        <title>Multicomponent nature underlies the extraordinary mechanical properties of spider dragline silk.</title>
        <authorList>
            <person name="Kono N."/>
            <person name="Nakamura H."/>
            <person name="Mori M."/>
            <person name="Yoshida Y."/>
            <person name="Ohtoshi R."/>
            <person name="Malay A.D."/>
            <person name="Moran D.A.P."/>
            <person name="Tomita M."/>
            <person name="Numata K."/>
            <person name="Arakawa K."/>
        </authorList>
    </citation>
    <scope>NUCLEOTIDE SEQUENCE</scope>
</reference>
<dbReference type="Proteomes" id="UP000887159">
    <property type="component" value="Unassembled WGS sequence"/>
</dbReference>
<gene>
    <name evidence="1" type="ORF">TNCV_3523881</name>
</gene>